<dbReference type="InterPro" id="IPR041489">
    <property type="entry name" value="PDZ_6"/>
</dbReference>
<dbReference type="GO" id="GO:0007165">
    <property type="term" value="P:signal transduction"/>
    <property type="evidence" value="ECO:0007669"/>
    <property type="project" value="TreeGrafter"/>
</dbReference>
<dbReference type="Pfam" id="PF03572">
    <property type="entry name" value="Peptidase_S41"/>
    <property type="match status" value="1"/>
</dbReference>
<dbReference type="SMART" id="SM00245">
    <property type="entry name" value="TSPc"/>
    <property type="match status" value="1"/>
</dbReference>
<evidence type="ECO:0000256" key="6">
    <source>
        <dbReference type="SAM" id="Phobius"/>
    </source>
</evidence>
<dbReference type="Gene3D" id="3.90.226.10">
    <property type="entry name" value="2-enoyl-CoA Hydratase, Chain A, domain 1"/>
    <property type="match status" value="1"/>
</dbReference>
<evidence type="ECO:0000256" key="1">
    <source>
        <dbReference type="ARBA" id="ARBA00009179"/>
    </source>
</evidence>
<dbReference type="SMART" id="SM00228">
    <property type="entry name" value="PDZ"/>
    <property type="match status" value="1"/>
</dbReference>
<proteinExistence type="inferred from homology"/>
<dbReference type="Pfam" id="PF17820">
    <property type="entry name" value="PDZ_6"/>
    <property type="match status" value="1"/>
</dbReference>
<evidence type="ECO:0000259" key="7">
    <source>
        <dbReference type="PROSITE" id="PS50106"/>
    </source>
</evidence>
<name>A0A1M6F1Z3_PSEXY</name>
<comment type="similarity">
    <text evidence="1 5">Belongs to the peptidase S41A family.</text>
</comment>
<dbReference type="InterPro" id="IPR004447">
    <property type="entry name" value="Peptidase_S41A"/>
</dbReference>
<keyword evidence="6" id="KW-1133">Transmembrane helix</keyword>
<dbReference type="PROSITE" id="PS50106">
    <property type="entry name" value="PDZ"/>
    <property type="match status" value="1"/>
</dbReference>
<dbReference type="InterPro" id="IPR001478">
    <property type="entry name" value="PDZ"/>
</dbReference>
<sequence>MFEDQNERVGKVVDPETVNYYFEEKVQPKPKKWPIFLVGFLGIVVGCVATAIIGLGLIGSRISFKDESSKEVLESLQGGESGDSKFSTILSVIETYYYQDVDNDKLVNGVYKGVVESLDDPYSEYYTAEEYEDLMATLTGNYAGIGALLQKNAETGAVTITKVYKETPAEKAGLKEGDYIVSADGYLATDEGLDTFVQHIRGEEGTDVELVISRDGEEQTMVCTRASIATPTVEYQMLEGNVGYIAVSQFTEHTYKDFVAAYKDLEKQGMVSVVFDMRNNGGGLLDSVVEMLDYLLPKGTVVYTMDKAGHREDFLSDEGSSKDIPMVVLVNGNTASAAEIFTGAIRDFDYGTIIGTNTFGKGIVQSTIPLSDGSALKLTTQTYYTPSGECIHGKGIAPDIELEYEFQGGEDDAYSVDLDNQIQKALDVLSEK</sequence>
<dbReference type="InterPro" id="IPR036034">
    <property type="entry name" value="PDZ_sf"/>
</dbReference>
<keyword evidence="3 5" id="KW-0378">Hydrolase</keyword>
<dbReference type="SUPFAM" id="SSF52096">
    <property type="entry name" value="ClpP/crotonase"/>
    <property type="match status" value="1"/>
</dbReference>
<dbReference type="EMBL" id="FQYQ01000007">
    <property type="protein sequence ID" value="SHI91764.1"/>
    <property type="molecule type" value="Genomic_DNA"/>
</dbReference>
<dbReference type="PANTHER" id="PTHR32060:SF30">
    <property type="entry name" value="CARBOXY-TERMINAL PROCESSING PROTEASE CTPA"/>
    <property type="match status" value="1"/>
</dbReference>
<dbReference type="CDD" id="cd07560">
    <property type="entry name" value="Peptidase_S41_CPP"/>
    <property type="match status" value="1"/>
</dbReference>
<dbReference type="Pfam" id="PF22694">
    <property type="entry name" value="CtpB_N-like"/>
    <property type="match status" value="1"/>
</dbReference>
<reference evidence="8 9" key="1">
    <citation type="submission" date="2016-11" db="EMBL/GenBank/DDBJ databases">
        <authorList>
            <person name="Jaros S."/>
            <person name="Januszkiewicz K."/>
            <person name="Wedrychowicz H."/>
        </authorList>
    </citation>
    <scope>NUCLEOTIDE SEQUENCE [LARGE SCALE GENOMIC DNA]</scope>
    <source>
        <strain evidence="8 9">DSM 14809</strain>
    </source>
</reference>
<evidence type="ECO:0000256" key="5">
    <source>
        <dbReference type="RuleBase" id="RU004404"/>
    </source>
</evidence>
<dbReference type="NCBIfam" id="TIGR00225">
    <property type="entry name" value="prc"/>
    <property type="match status" value="1"/>
</dbReference>
<keyword evidence="9" id="KW-1185">Reference proteome</keyword>
<dbReference type="RefSeq" id="WP_072914835.1">
    <property type="nucleotide sequence ID" value="NZ_FQYQ01000007.1"/>
</dbReference>
<feature type="transmembrane region" description="Helical" evidence="6">
    <location>
        <begin position="35"/>
        <end position="58"/>
    </location>
</feature>
<dbReference type="OrthoDB" id="9812068at2"/>
<dbReference type="GO" id="GO:0030288">
    <property type="term" value="C:outer membrane-bounded periplasmic space"/>
    <property type="evidence" value="ECO:0007669"/>
    <property type="project" value="TreeGrafter"/>
</dbReference>
<dbReference type="GO" id="GO:0004175">
    <property type="term" value="F:endopeptidase activity"/>
    <property type="evidence" value="ECO:0007669"/>
    <property type="project" value="TreeGrafter"/>
</dbReference>
<dbReference type="STRING" id="185007.SAMN02910350_02845"/>
<dbReference type="GO" id="GO:0008236">
    <property type="term" value="F:serine-type peptidase activity"/>
    <property type="evidence" value="ECO:0007669"/>
    <property type="project" value="UniProtKB-KW"/>
</dbReference>
<dbReference type="Gene3D" id="2.30.42.10">
    <property type="match status" value="1"/>
</dbReference>
<evidence type="ECO:0000313" key="9">
    <source>
        <dbReference type="Proteomes" id="UP000184185"/>
    </source>
</evidence>
<accession>A0A1M6F1Z3</accession>
<evidence type="ECO:0000256" key="4">
    <source>
        <dbReference type="ARBA" id="ARBA00022825"/>
    </source>
</evidence>
<organism evidence="8 9">
    <name type="scientific">Pseudobutyrivibrio xylanivorans DSM 14809</name>
    <dbReference type="NCBI Taxonomy" id="1123012"/>
    <lineage>
        <taxon>Bacteria</taxon>
        <taxon>Bacillati</taxon>
        <taxon>Bacillota</taxon>
        <taxon>Clostridia</taxon>
        <taxon>Lachnospirales</taxon>
        <taxon>Lachnospiraceae</taxon>
        <taxon>Pseudobutyrivibrio</taxon>
    </lineage>
</organism>
<feature type="domain" description="PDZ" evidence="7">
    <location>
        <begin position="135"/>
        <end position="185"/>
    </location>
</feature>
<gene>
    <name evidence="8" type="ORF">SAMN02745725_01354</name>
</gene>
<dbReference type="Gene3D" id="3.30.750.44">
    <property type="match status" value="1"/>
</dbReference>
<keyword evidence="6" id="KW-0812">Transmembrane</keyword>
<dbReference type="SUPFAM" id="SSF50156">
    <property type="entry name" value="PDZ domain-like"/>
    <property type="match status" value="1"/>
</dbReference>
<dbReference type="Proteomes" id="UP000184185">
    <property type="component" value="Unassembled WGS sequence"/>
</dbReference>
<dbReference type="InterPro" id="IPR029045">
    <property type="entry name" value="ClpP/crotonase-like_dom_sf"/>
</dbReference>
<evidence type="ECO:0000313" key="8">
    <source>
        <dbReference type="EMBL" id="SHI91764.1"/>
    </source>
</evidence>
<dbReference type="AlphaFoldDB" id="A0A1M6F1Z3"/>
<dbReference type="GO" id="GO:0006508">
    <property type="term" value="P:proteolysis"/>
    <property type="evidence" value="ECO:0007669"/>
    <property type="project" value="UniProtKB-KW"/>
</dbReference>
<evidence type="ECO:0000256" key="3">
    <source>
        <dbReference type="ARBA" id="ARBA00022801"/>
    </source>
</evidence>
<dbReference type="PANTHER" id="PTHR32060">
    <property type="entry name" value="TAIL-SPECIFIC PROTEASE"/>
    <property type="match status" value="1"/>
</dbReference>
<dbReference type="InterPro" id="IPR005151">
    <property type="entry name" value="Tail-specific_protease"/>
</dbReference>
<evidence type="ECO:0000256" key="2">
    <source>
        <dbReference type="ARBA" id="ARBA00022670"/>
    </source>
</evidence>
<dbReference type="InterPro" id="IPR055210">
    <property type="entry name" value="CtpA/B_N"/>
</dbReference>
<keyword evidence="2 5" id="KW-0645">Protease</keyword>
<protein>
    <submittedName>
        <fullName evidence="8">Carboxyl-terminal processing protease</fullName>
    </submittedName>
</protein>
<keyword evidence="6" id="KW-0472">Membrane</keyword>
<dbReference type="CDD" id="cd06782">
    <property type="entry name" value="cpPDZ_CPP-like"/>
    <property type="match status" value="1"/>
</dbReference>
<keyword evidence="4 5" id="KW-0720">Serine protease</keyword>